<dbReference type="PATRIC" id="fig|1603606.3.peg.1155"/>
<dbReference type="PANTHER" id="PTHR22617">
    <property type="entry name" value="CHEMOTAXIS SENSOR HISTIDINE KINASE-RELATED"/>
    <property type="match status" value="1"/>
</dbReference>
<keyword evidence="3" id="KW-1185">Reference proteome</keyword>
<dbReference type="Proteomes" id="UP000057158">
    <property type="component" value="Chromosome"/>
</dbReference>
<organism evidence="2 3">
    <name type="scientific">Desulfuromonas soudanensis</name>
    <dbReference type="NCBI Taxonomy" id="1603606"/>
    <lineage>
        <taxon>Bacteria</taxon>
        <taxon>Pseudomonadati</taxon>
        <taxon>Thermodesulfobacteriota</taxon>
        <taxon>Desulfuromonadia</taxon>
        <taxon>Desulfuromonadales</taxon>
        <taxon>Desulfuromonadaceae</taxon>
        <taxon>Desulfuromonas</taxon>
    </lineage>
</organism>
<sequence length="167" mass="18391">MESKGQARIEQYLSFNLGEGLFAVEVRRTKEILDYREPTKVPQTPDYMLGVINLRGAVVPVIDLRRKLGLPARDVSQATCIVVLEIARDEEVLTVGVVTDSVQEVLELGAEEIEPPPRIGSGLNIDYIRGMGKKGDNFIILLDANRIFSSDEIVLLQGDLDPAVLCA</sequence>
<evidence type="ECO:0000313" key="2">
    <source>
        <dbReference type="EMBL" id="ALC15837.1"/>
    </source>
</evidence>
<dbReference type="GO" id="GO:0006935">
    <property type="term" value="P:chemotaxis"/>
    <property type="evidence" value="ECO:0007669"/>
    <property type="project" value="InterPro"/>
</dbReference>
<dbReference type="PROSITE" id="PS50851">
    <property type="entry name" value="CHEW"/>
    <property type="match status" value="1"/>
</dbReference>
<dbReference type="PANTHER" id="PTHR22617:SF41">
    <property type="entry name" value="CHEMOTAXIS SIGNAL TRANSDUCTION SYSTEM ADAPTOR PROTEIN CHEW"/>
    <property type="match status" value="1"/>
</dbReference>
<gene>
    <name evidence="2" type="ORF">DSOUD_1052</name>
</gene>
<dbReference type="SMART" id="SM00260">
    <property type="entry name" value="CheW"/>
    <property type="match status" value="1"/>
</dbReference>
<dbReference type="EMBL" id="CP010802">
    <property type="protein sequence ID" value="ALC15837.1"/>
    <property type="molecule type" value="Genomic_DNA"/>
</dbReference>
<reference evidence="2 3" key="1">
    <citation type="submission" date="2015-07" db="EMBL/GenBank/DDBJ databases">
        <title>Isolation and Genomic Characterization of a Novel Halophilic Metal-Reducing Deltaproteobacterium from the Deep Subsurface.</title>
        <authorList>
            <person name="Badalamenti J.P."/>
            <person name="Summers Z.M."/>
            <person name="Gralnick J.A."/>
            <person name="Bond D.R."/>
        </authorList>
    </citation>
    <scope>NUCLEOTIDE SEQUENCE [LARGE SCALE GENOMIC DNA]</scope>
    <source>
        <strain evidence="2 3">WTL</strain>
    </source>
</reference>
<dbReference type="AlphaFoldDB" id="A0A0M4DG82"/>
<evidence type="ECO:0000259" key="1">
    <source>
        <dbReference type="PROSITE" id="PS50851"/>
    </source>
</evidence>
<feature type="domain" description="CheW-like" evidence="1">
    <location>
        <begin position="9"/>
        <end position="153"/>
    </location>
</feature>
<dbReference type="Gene3D" id="2.30.30.40">
    <property type="entry name" value="SH3 Domains"/>
    <property type="match status" value="1"/>
</dbReference>
<evidence type="ECO:0000313" key="3">
    <source>
        <dbReference type="Proteomes" id="UP000057158"/>
    </source>
</evidence>
<dbReference type="InterPro" id="IPR039315">
    <property type="entry name" value="CheW"/>
</dbReference>
<dbReference type="STRING" id="1603606.DSOUD_1052"/>
<dbReference type="Gene3D" id="2.40.50.180">
    <property type="entry name" value="CheA-289, Domain 4"/>
    <property type="match status" value="1"/>
</dbReference>
<proteinExistence type="predicted"/>
<dbReference type="SUPFAM" id="SSF50341">
    <property type="entry name" value="CheW-like"/>
    <property type="match status" value="1"/>
</dbReference>
<name>A0A0M4DG82_9BACT</name>
<dbReference type="CDD" id="cd00732">
    <property type="entry name" value="CheW"/>
    <property type="match status" value="1"/>
</dbReference>
<accession>A0A0M4DG82</accession>
<dbReference type="OrthoDB" id="9790406at2"/>
<dbReference type="KEGG" id="des:DSOUD_1052"/>
<dbReference type="GO" id="GO:0007165">
    <property type="term" value="P:signal transduction"/>
    <property type="evidence" value="ECO:0007669"/>
    <property type="project" value="InterPro"/>
</dbReference>
<dbReference type="InterPro" id="IPR002545">
    <property type="entry name" value="CheW-lke_dom"/>
</dbReference>
<dbReference type="Pfam" id="PF01584">
    <property type="entry name" value="CheW"/>
    <property type="match status" value="1"/>
</dbReference>
<protein>
    <submittedName>
        <fullName evidence="2">CheW protein</fullName>
    </submittedName>
</protein>
<dbReference type="InterPro" id="IPR036061">
    <property type="entry name" value="CheW-like_dom_sf"/>
</dbReference>
<dbReference type="GO" id="GO:0005829">
    <property type="term" value="C:cytosol"/>
    <property type="evidence" value="ECO:0007669"/>
    <property type="project" value="TreeGrafter"/>
</dbReference>